<dbReference type="AlphaFoldDB" id="A0A1I7X1Q7"/>
<keyword evidence="1" id="KW-1133">Transmembrane helix</keyword>
<protein>
    <submittedName>
        <fullName evidence="3">Uncharacterized protein</fullName>
    </submittedName>
</protein>
<keyword evidence="2" id="KW-1185">Reference proteome</keyword>
<sequence>MIHHKTTRHHMLVLLSVFLAFIKCCNFYFLRIVDKITCLKNIILV</sequence>
<keyword evidence="1" id="KW-0472">Membrane</keyword>
<proteinExistence type="predicted"/>
<reference evidence="3" key="1">
    <citation type="submission" date="2016-11" db="UniProtKB">
        <authorList>
            <consortium name="WormBaseParasite"/>
        </authorList>
    </citation>
    <scope>IDENTIFICATION</scope>
</reference>
<organism evidence="2 3">
    <name type="scientific">Heterorhabditis bacteriophora</name>
    <name type="common">Entomopathogenic nematode worm</name>
    <dbReference type="NCBI Taxonomy" id="37862"/>
    <lineage>
        <taxon>Eukaryota</taxon>
        <taxon>Metazoa</taxon>
        <taxon>Ecdysozoa</taxon>
        <taxon>Nematoda</taxon>
        <taxon>Chromadorea</taxon>
        <taxon>Rhabditida</taxon>
        <taxon>Rhabditina</taxon>
        <taxon>Rhabditomorpha</taxon>
        <taxon>Strongyloidea</taxon>
        <taxon>Heterorhabditidae</taxon>
        <taxon>Heterorhabditis</taxon>
    </lineage>
</organism>
<evidence type="ECO:0000256" key="1">
    <source>
        <dbReference type="SAM" id="Phobius"/>
    </source>
</evidence>
<keyword evidence="1" id="KW-0812">Transmembrane</keyword>
<dbReference type="WBParaSite" id="Hba_11390">
    <property type="protein sequence ID" value="Hba_11390"/>
    <property type="gene ID" value="Hba_11390"/>
</dbReference>
<name>A0A1I7X1Q7_HETBA</name>
<evidence type="ECO:0000313" key="3">
    <source>
        <dbReference type="WBParaSite" id="Hba_11390"/>
    </source>
</evidence>
<evidence type="ECO:0000313" key="2">
    <source>
        <dbReference type="Proteomes" id="UP000095283"/>
    </source>
</evidence>
<accession>A0A1I7X1Q7</accession>
<feature type="transmembrane region" description="Helical" evidence="1">
    <location>
        <begin position="12"/>
        <end position="30"/>
    </location>
</feature>
<dbReference type="Proteomes" id="UP000095283">
    <property type="component" value="Unplaced"/>
</dbReference>